<feature type="region of interest" description="Disordered" evidence="1">
    <location>
        <begin position="1"/>
        <end position="40"/>
    </location>
</feature>
<proteinExistence type="predicted"/>
<dbReference type="Proteomes" id="UP001064971">
    <property type="component" value="Chromosome"/>
</dbReference>
<reference evidence="3" key="1">
    <citation type="submission" date="2022-07" db="EMBL/GenBank/DDBJ databases">
        <title>Complete Genome Sequence of the Radioresistant Bacterium Deinococcus aetherius ST0316, Isolated from the Air Dust collected in Lower Stratosphere above Japan.</title>
        <authorList>
            <person name="Satoh K."/>
            <person name="Hagiwara K."/>
            <person name="Katsumata K."/>
            <person name="Kubo A."/>
            <person name="Yokobori S."/>
            <person name="Yamagishi A."/>
            <person name="Oono Y."/>
            <person name="Narumi I."/>
        </authorList>
    </citation>
    <scope>NUCLEOTIDE SEQUENCE</scope>
    <source>
        <strain evidence="3">ST0316</strain>
    </source>
</reference>
<keyword evidence="2" id="KW-1133">Transmembrane helix</keyword>
<feature type="transmembrane region" description="Helical" evidence="2">
    <location>
        <begin position="362"/>
        <end position="380"/>
    </location>
</feature>
<keyword evidence="2" id="KW-0472">Membrane</keyword>
<evidence type="ECO:0000256" key="1">
    <source>
        <dbReference type="SAM" id="MobiDB-lite"/>
    </source>
</evidence>
<keyword evidence="4" id="KW-1185">Reference proteome</keyword>
<evidence type="ECO:0000256" key="2">
    <source>
        <dbReference type="SAM" id="Phobius"/>
    </source>
</evidence>
<dbReference type="PANTHER" id="PTHR36840:SF1">
    <property type="entry name" value="BLL5714 PROTEIN"/>
    <property type="match status" value="1"/>
</dbReference>
<dbReference type="EMBL" id="AP026560">
    <property type="protein sequence ID" value="BDP42269.1"/>
    <property type="molecule type" value="Genomic_DNA"/>
</dbReference>
<evidence type="ECO:0008006" key="5">
    <source>
        <dbReference type="Google" id="ProtNLM"/>
    </source>
</evidence>
<feature type="transmembrane region" description="Helical" evidence="2">
    <location>
        <begin position="332"/>
        <end position="350"/>
    </location>
</feature>
<feature type="transmembrane region" description="Helical" evidence="2">
    <location>
        <begin position="76"/>
        <end position="97"/>
    </location>
</feature>
<dbReference type="InterPro" id="IPR010640">
    <property type="entry name" value="Low_temperature_requirement_A"/>
</dbReference>
<evidence type="ECO:0000313" key="3">
    <source>
        <dbReference type="EMBL" id="BDP42269.1"/>
    </source>
</evidence>
<feature type="transmembrane region" description="Helical" evidence="2">
    <location>
        <begin position="133"/>
        <end position="152"/>
    </location>
</feature>
<dbReference type="RefSeq" id="WP_264774971.1">
    <property type="nucleotide sequence ID" value="NZ_AP026560.1"/>
</dbReference>
<name>A0ABM8AF57_9DEIO</name>
<gene>
    <name evidence="3" type="ORF">DAETH_22380</name>
</gene>
<keyword evidence="2" id="KW-0812">Transmembrane</keyword>
<feature type="transmembrane region" description="Helical" evidence="2">
    <location>
        <begin position="293"/>
        <end position="312"/>
    </location>
</feature>
<organism evidence="3 4">
    <name type="scientific">Deinococcus aetherius</name>
    <dbReference type="NCBI Taxonomy" id="200252"/>
    <lineage>
        <taxon>Bacteria</taxon>
        <taxon>Thermotogati</taxon>
        <taxon>Deinococcota</taxon>
        <taxon>Deinococci</taxon>
        <taxon>Deinococcales</taxon>
        <taxon>Deinococcaceae</taxon>
        <taxon>Deinococcus</taxon>
    </lineage>
</organism>
<dbReference type="Pfam" id="PF06772">
    <property type="entry name" value="LtrA"/>
    <property type="match status" value="1"/>
</dbReference>
<feature type="transmembrane region" description="Helical" evidence="2">
    <location>
        <begin position="386"/>
        <end position="404"/>
    </location>
</feature>
<dbReference type="PANTHER" id="PTHR36840">
    <property type="entry name" value="BLL5714 PROTEIN"/>
    <property type="match status" value="1"/>
</dbReference>
<protein>
    <recommendedName>
        <fullName evidence="5">Low temperature requirement protein A</fullName>
    </recommendedName>
</protein>
<feature type="transmembrane region" description="Helical" evidence="2">
    <location>
        <begin position="109"/>
        <end position="127"/>
    </location>
</feature>
<evidence type="ECO:0000313" key="4">
    <source>
        <dbReference type="Proteomes" id="UP001064971"/>
    </source>
</evidence>
<sequence>MTPAPHGQPESINIEDGTPSGASGFETGGSPDSGGEAQSPPEQRVTWLELFFDLIFVTAFDQLAKRLGDAPTWGNLGIFMLLFVAVWWAWAGNTTFAGRYGNDSRAYRWGTLVQLVTLGAISLTLRGDLDQTGAAFSLAYAANRLTLVVMYLSTLRTHPETAAFARPTATGYGAAALIWLGSALLGGTAELLAWGVALAIDVLTPLLIRDRYGRALPHQEHLPERVGLLQIIALGGIVTEVVTGGRQQELRWSEQVPALLALVTAVGLWRLYFDQARALPVLAAHRAGRVGSLLAWLYGHLPFTLSVVMLAVGLGHGISDESGARDMVNRQLVAWPLVGANLTLLFLRWNALRVAGRGFPDLSAVAIGVAAAASLTLAFVPLDTLATHAAACAIALGAALVTALDPATRRLGKIEEALGGSGTPV</sequence>
<feature type="transmembrane region" description="Helical" evidence="2">
    <location>
        <begin position="256"/>
        <end position="273"/>
    </location>
</feature>
<accession>A0ABM8AF57</accession>